<evidence type="ECO:0000256" key="14">
    <source>
        <dbReference type="SAM" id="Phobius"/>
    </source>
</evidence>
<evidence type="ECO:0000256" key="6">
    <source>
        <dbReference type="ARBA" id="ARBA00022723"/>
    </source>
</evidence>
<keyword evidence="4" id="KW-0808">Transferase</keyword>
<dbReference type="GO" id="GO:0061630">
    <property type="term" value="F:ubiquitin protein ligase activity"/>
    <property type="evidence" value="ECO:0007669"/>
    <property type="project" value="UniProtKB-EC"/>
</dbReference>
<evidence type="ECO:0000256" key="11">
    <source>
        <dbReference type="ARBA" id="ARBA00023136"/>
    </source>
</evidence>
<feature type="transmembrane region" description="Helical" evidence="14">
    <location>
        <begin position="224"/>
        <end position="244"/>
    </location>
</feature>
<dbReference type="Pfam" id="PF13639">
    <property type="entry name" value="zf-RING_2"/>
    <property type="match status" value="1"/>
</dbReference>
<dbReference type="EMBL" id="LFMY01000007">
    <property type="protein sequence ID" value="OKL59397.1"/>
    <property type="molecule type" value="Genomic_DNA"/>
</dbReference>
<dbReference type="InterPro" id="IPR001841">
    <property type="entry name" value="Znf_RING"/>
</dbReference>
<feature type="compositionally biased region" description="Polar residues" evidence="13">
    <location>
        <begin position="480"/>
        <end position="489"/>
    </location>
</feature>
<evidence type="ECO:0000256" key="10">
    <source>
        <dbReference type="ARBA" id="ARBA00022989"/>
    </source>
</evidence>
<comment type="caution">
    <text evidence="16">The sequence shown here is derived from an EMBL/GenBank/DDBJ whole genome shotgun (WGS) entry which is preliminary data.</text>
</comment>
<organism evidence="16 17">
    <name type="scientific">Talaromyces atroroseus</name>
    <dbReference type="NCBI Taxonomy" id="1441469"/>
    <lineage>
        <taxon>Eukaryota</taxon>
        <taxon>Fungi</taxon>
        <taxon>Dikarya</taxon>
        <taxon>Ascomycota</taxon>
        <taxon>Pezizomycotina</taxon>
        <taxon>Eurotiomycetes</taxon>
        <taxon>Eurotiomycetidae</taxon>
        <taxon>Eurotiales</taxon>
        <taxon>Trichocomaceae</taxon>
        <taxon>Talaromyces</taxon>
        <taxon>Talaromyces sect. Trachyspermi</taxon>
    </lineage>
</organism>
<evidence type="ECO:0000256" key="7">
    <source>
        <dbReference type="ARBA" id="ARBA00022771"/>
    </source>
</evidence>
<keyword evidence="7 12" id="KW-0863">Zinc-finger</keyword>
<dbReference type="CDD" id="cd16473">
    <property type="entry name" value="RING-H2_RNF103"/>
    <property type="match status" value="1"/>
</dbReference>
<keyword evidence="9" id="KW-0862">Zinc</keyword>
<dbReference type="Proteomes" id="UP000214365">
    <property type="component" value="Unassembled WGS sequence"/>
</dbReference>
<dbReference type="AlphaFoldDB" id="A0A225B0S8"/>
<protein>
    <recommendedName>
        <fullName evidence="3">RING-type E3 ubiquitin transferase</fullName>
        <ecNumber evidence="3">2.3.2.27</ecNumber>
    </recommendedName>
</protein>
<feature type="compositionally biased region" description="Basic and acidic residues" evidence="13">
    <location>
        <begin position="295"/>
        <end position="313"/>
    </location>
</feature>
<comment type="catalytic activity">
    <reaction evidence="1">
        <text>S-ubiquitinyl-[E2 ubiquitin-conjugating enzyme]-L-cysteine + [acceptor protein]-L-lysine = [E2 ubiquitin-conjugating enzyme]-L-cysteine + N(6)-ubiquitinyl-[acceptor protein]-L-lysine.</text>
        <dbReference type="EC" id="2.3.2.27"/>
    </reaction>
</comment>
<sequence>MTTVTTLFAGPGTLQCGPRYGNQSIIFHYVIDGTIRTLSSTNQPAQESYKGQLFVPRLETDDVCTNITAPFVPSNTTRRNDFPPFDHHHHNNNIGLAPWITPECAQAYLAASRRDDARALIFYEPQSKDSGKPPPSDNALWDLGDGGQWKKDNQYPVYAVPGPAGSHLMHQLSQYSGRLGWDNRDGYNRSNGTLTTEAQVQENCTRLYALLDLEPEQSSSVPGVWVFVLAILGAIVLMMAFAFFTMQHVKKRRREGLQRRVVAGEVDLEYLGIKRLVVPPQLLCQLPVYVYPDEHDSKGDGGKERETDKKPQQDESESENENESISAILEEIMPKLQPPPRAAAAYQKGNQHRLTFSQRTCAICLDDFVPGTSLVRELPCTHIFHPECVDVFLMRDGSTCPVCKHNVLPPSFVEYQVRNLMAQHSQQYHTTSSSRSHSHYHHRSPMHETQLPDLPFPVPSARRIMSRLGAWMRLTSSSNDEARISTTAAPEQGEDAVQQHESYDPVRREMMQRRAMVLLGRPVGDHPGE</sequence>
<dbReference type="STRING" id="1441469.A0A225B0S8"/>
<dbReference type="GeneID" id="31005100"/>
<evidence type="ECO:0000256" key="3">
    <source>
        <dbReference type="ARBA" id="ARBA00012483"/>
    </source>
</evidence>
<evidence type="ECO:0000256" key="9">
    <source>
        <dbReference type="ARBA" id="ARBA00022833"/>
    </source>
</evidence>
<reference evidence="16 17" key="1">
    <citation type="submission" date="2015-06" db="EMBL/GenBank/DDBJ databases">
        <title>Talaromyces atroroseus IBT 11181 draft genome.</title>
        <authorList>
            <person name="Rasmussen K.B."/>
            <person name="Rasmussen S."/>
            <person name="Petersen B."/>
            <person name="Sicheritz-Ponten T."/>
            <person name="Mortensen U.H."/>
            <person name="Thrane U."/>
        </authorList>
    </citation>
    <scope>NUCLEOTIDE SEQUENCE [LARGE SCALE GENOMIC DNA]</scope>
    <source>
        <strain evidence="16 17">IBT 11181</strain>
    </source>
</reference>
<evidence type="ECO:0000256" key="5">
    <source>
        <dbReference type="ARBA" id="ARBA00022692"/>
    </source>
</evidence>
<dbReference type="PROSITE" id="PS50089">
    <property type="entry name" value="ZF_RING_2"/>
    <property type="match status" value="1"/>
</dbReference>
<evidence type="ECO:0000256" key="2">
    <source>
        <dbReference type="ARBA" id="ARBA00004141"/>
    </source>
</evidence>
<dbReference type="SUPFAM" id="SSF57850">
    <property type="entry name" value="RING/U-box"/>
    <property type="match status" value="1"/>
</dbReference>
<dbReference type="EC" id="2.3.2.27" evidence="3"/>
<dbReference type="RefSeq" id="XP_020119518.1">
    <property type="nucleotide sequence ID" value="XM_020267655.1"/>
</dbReference>
<dbReference type="OrthoDB" id="10255148at2759"/>
<evidence type="ECO:0000256" key="12">
    <source>
        <dbReference type="PROSITE-ProRule" id="PRU00175"/>
    </source>
</evidence>
<dbReference type="Gene3D" id="3.30.40.10">
    <property type="entry name" value="Zinc/RING finger domain, C3HC4 (zinc finger)"/>
    <property type="match status" value="1"/>
</dbReference>
<proteinExistence type="predicted"/>
<dbReference type="GO" id="GO:0016020">
    <property type="term" value="C:membrane"/>
    <property type="evidence" value="ECO:0007669"/>
    <property type="project" value="UniProtKB-SubCell"/>
</dbReference>
<feature type="region of interest" description="Disordered" evidence="13">
    <location>
        <begin position="295"/>
        <end position="323"/>
    </location>
</feature>
<keyword evidence="10 14" id="KW-1133">Transmembrane helix</keyword>
<keyword evidence="11 14" id="KW-0472">Membrane</keyword>
<comment type="subcellular location">
    <subcellularLocation>
        <location evidence="2">Membrane</location>
        <topology evidence="2">Multi-pass membrane protein</topology>
    </subcellularLocation>
</comment>
<keyword evidence="8" id="KW-0833">Ubl conjugation pathway</keyword>
<feature type="domain" description="RING-type" evidence="15">
    <location>
        <begin position="361"/>
        <end position="404"/>
    </location>
</feature>
<evidence type="ECO:0000259" key="15">
    <source>
        <dbReference type="PROSITE" id="PS50089"/>
    </source>
</evidence>
<evidence type="ECO:0000256" key="1">
    <source>
        <dbReference type="ARBA" id="ARBA00000900"/>
    </source>
</evidence>
<evidence type="ECO:0000256" key="4">
    <source>
        <dbReference type="ARBA" id="ARBA00022679"/>
    </source>
</evidence>
<keyword evidence="5 14" id="KW-0812">Transmembrane</keyword>
<evidence type="ECO:0000256" key="8">
    <source>
        <dbReference type="ARBA" id="ARBA00022786"/>
    </source>
</evidence>
<keyword evidence="6" id="KW-0479">Metal-binding</keyword>
<accession>A0A225B0S8</accession>
<evidence type="ECO:0000313" key="17">
    <source>
        <dbReference type="Proteomes" id="UP000214365"/>
    </source>
</evidence>
<keyword evidence="17" id="KW-1185">Reference proteome</keyword>
<feature type="compositionally biased region" description="Low complexity" evidence="13">
    <location>
        <begin position="426"/>
        <end position="435"/>
    </location>
</feature>
<dbReference type="SMART" id="SM00184">
    <property type="entry name" value="RING"/>
    <property type="match status" value="1"/>
</dbReference>
<feature type="region of interest" description="Disordered" evidence="13">
    <location>
        <begin position="426"/>
        <end position="455"/>
    </location>
</feature>
<dbReference type="InterPro" id="IPR013083">
    <property type="entry name" value="Znf_RING/FYVE/PHD"/>
</dbReference>
<dbReference type="GO" id="GO:0008270">
    <property type="term" value="F:zinc ion binding"/>
    <property type="evidence" value="ECO:0007669"/>
    <property type="project" value="UniProtKB-KW"/>
</dbReference>
<evidence type="ECO:0000313" key="16">
    <source>
        <dbReference type="EMBL" id="OKL59397.1"/>
    </source>
</evidence>
<dbReference type="GO" id="GO:0006511">
    <property type="term" value="P:ubiquitin-dependent protein catabolic process"/>
    <property type="evidence" value="ECO:0007669"/>
    <property type="project" value="TreeGrafter"/>
</dbReference>
<name>A0A225B0S8_TALAT</name>
<gene>
    <name evidence="16" type="ORF">UA08_05344</name>
</gene>
<dbReference type="PANTHER" id="PTHR45977">
    <property type="entry name" value="TARGET OF ERK KINASE MPK-1"/>
    <property type="match status" value="1"/>
</dbReference>
<feature type="region of interest" description="Disordered" evidence="13">
    <location>
        <begin position="480"/>
        <end position="503"/>
    </location>
</feature>
<evidence type="ECO:0000256" key="13">
    <source>
        <dbReference type="SAM" id="MobiDB-lite"/>
    </source>
</evidence>
<dbReference type="PANTHER" id="PTHR45977:SF4">
    <property type="entry name" value="RING-TYPE DOMAIN-CONTAINING PROTEIN"/>
    <property type="match status" value="1"/>
</dbReference>
<dbReference type="GO" id="GO:0016567">
    <property type="term" value="P:protein ubiquitination"/>
    <property type="evidence" value="ECO:0007669"/>
    <property type="project" value="TreeGrafter"/>
</dbReference>